<keyword evidence="3" id="KW-1185">Reference proteome</keyword>
<gene>
    <name evidence="2" type="ORF">AS592_07295</name>
</gene>
<dbReference type="OrthoDB" id="9797506at2"/>
<sequence>MMRYLFLVLAVASVMMAEGFTLKSSDIGGQLSKMQVFDGFGCNGKNVSPQLSWSGAPKGTKSFAVTVFDPDAPTSSGWWHWIVVNIPADIHELKAGVSGKAMPKGALEVKNDYGTIGFGGACPPKGDKPHRYIFTVHALDVEKLPVKEDTNAPIVGFQINAHTIAKASLISHFGR</sequence>
<name>A0A151CGE3_9BACT</name>
<feature type="signal peptide" evidence="1">
    <location>
        <begin position="1"/>
        <end position="17"/>
    </location>
</feature>
<dbReference type="AlphaFoldDB" id="A0A151CGE3"/>
<dbReference type="STRING" id="1630136.AS592_07295"/>
<dbReference type="PANTHER" id="PTHR30289:SF1">
    <property type="entry name" value="PEBP (PHOSPHATIDYLETHANOLAMINE-BINDING PROTEIN) FAMILY PROTEIN"/>
    <property type="match status" value="1"/>
</dbReference>
<dbReference type="Gene3D" id="3.90.280.10">
    <property type="entry name" value="PEBP-like"/>
    <property type="match status" value="1"/>
</dbReference>
<evidence type="ECO:0000313" key="3">
    <source>
        <dbReference type="Proteomes" id="UP000075359"/>
    </source>
</evidence>
<dbReference type="PANTHER" id="PTHR30289">
    <property type="entry name" value="UNCHARACTERIZED PROTEIN YBCL-RELATED"/>
    <property type="match status" value="1"/>
</dbReference>
<evidence type="ECO:0000256" key="1">
    <source>
        <dbReference type="SAM" id="SignalP"/>
    </source>
</evidence>
<dbReference type="NCBIfam" id="TIGR00481">
    <property type="entry name" value="YbhB/YbcL family Raf kinase inhibitor-like protein"/>
    <property type="match status" value="1"/>
</dbReference>
<reference evidence="2 3" key="1">
    <citation type="submission" date="2015-11" db="EMBL/GenBank/DDBJ databases">
        <title>Draft genome of Sulfurovum riftiae 1812E, a member of the Epsilonproteobacteria isolated from the tube of the deep-sea hydrothermal vent tubewom Riftia pachyptila.</title>
        <authorList>
            <person name="Vetriani C."/>
            <person name="Giovannelli D."/>
        </authorList>
    </citation>
    <scope>NUCLEOTIDE SEQUENCE [LARGE SCALE GENOMIC DNA]</scope>
    <source>
        <strain evidence="2 3">1812E</strain>
    </source>
</reference>
<proteinExistence type="predicted"/>
<feature type="chain" id="PRO_5007578485" evidence="1">
    <location>
        <begin position="18"/>
        <end position="175"/>
    </location>
</feature>
<dbReference type="InterPro" id="IPR036610">
    <property type="entry name" value="PEBP-like_sf"/>
</dbReference>
<protein>
    <submittedName>
        <fullName evidence="2">Phosphatidylethanolamine-binding protein</fullName>
    </submittedName>
</protein>
<dbReference type="InterPro" id="IPR008914">
    <property type="entry name" value="PEBP"/>
</dbReference>
<keyword evidence="1" id="KW-0732">Signal</keyword>
<evidence type="ECO:0000313" key="2">
    <source>
        <dbReference type="EMBL" id="KYJ86598.1"/>
    </source>
</evidence>
<accession>A0A151CGE3</accession>
<dbReference type="InterPro" id="IPR005247">
    <property type="entry name" value="YbhB_YbcL/LppC-like"/>
</dbReference>
<dbReference type="Proteomes" id="UP000075359">
    <property type="component" value="Unassembled WGS sequence"/>
</dbReference>
<dbReference type="CDD" id="cd00865">
    <property type="entry name" value="PEBP_bact_arch"/>
    <property type="match status" value="1"/>
</dbReference>
<dbReference type="Pfam" id="PF01161">
    <property type="entry name" value="PBP"/>
    <property type="match status" value="1"/>
</dbReference>
<comment type="caution">
    <text evidence="2">The sequence shown here is derived from an EMBL/GenBank/DDBJ whole genome shotgun (WGS) entry which is preliminary data.</text>
</comment>
<dbReference type="SUPFAM" id="SSF49777">
    <property type="entry name" value="PEBP-like"/>
    <property type="match status" value="1"/>
</dbReference>
<dbReference type="EMBL" id="LNKT01000023">
    <property type="protein sequence ID" value="KYJ86598.1"/>
    <property type="molecule type" value="Genomic_DNA"/>
</dbReference>
<organism evidence="2 3">
    <name type="scientific">Sulfurovum riftiae</name>
    <dbReference type="NCBI Taxonomy" id="1630136"/>
    <lineage>
        <taxon>Bacteria</taxon>
        <taxon>Pseudomonadati</taxon>
        <taxon>Campylobacterota</taxon>
        <taxon>Epsilonproteobacteria</taxon>
        <taxon>Campylobacterales</taxon>
        <taxon>Sulfurovaceae</taxon>
        <taxon>Sulfurovum</taxon>
    </lineage>
</organism>